<proteinExistence type="predicted"/>
<gene>
    <name evidence="2" type="ORF">ANCDUO_04838</name>
</gene>
<sequence length="80" mass="9122">MIVFTDGWSNKGPEPEQAARNAVAQGFELYSVSYTGKVENAVTINDYTLEAIAQDAQHKFTDKNFDQLIERVRRRNLKCL</sequence>
<accession>A0A0C2H622</accession>
<dbReference type="Pfam" id="PF00092">
    <property type="entry name" value="VWA"/>
    <property type="match status" value="1"/>
</dbReference>
<dbReference type="EMBL" id="KN727847">
    <property type="protein sequence ID" value="KIH64846.1"/>
    <property type="molecule type" value="Genomic_DNA"/>
</dbReference>
<name>A0A0C2H622_9BILA</name>
<evidence type="ECO:0000259" key="1">
    <source>
        <dbReference type="PROSITE" id="PS50234"/>
    </source>
</evidence>
<keyword evidence="3" id="KW-1185">Reference proteome</keyword>
<organism evidence="2 3">
    <name type="scientific">Ancylostoma duodenale</name>
    <dbReference type="NCBI Taxonomy" id="51022"/>
    <lineage>
        <taxon>Eukaryota</taxon>
        <taxon>Metazoa</taxon>
        <taxon>Ecdysozoa</taxon>
        <taxon>Nematoda</taxon>
        <taxon>Chromadorea</taxon>
        <taxon>Rhabditida</taxon>
        <taxon>Rhabditina</taxon>
        <taxon>Rhabditomorpha</taxon>
        <taxon>Strongyloidea</taxon>
        <taxon>Ancylostomatidae</taxon>
        <taxon>Ancylostomatinae</taxon>
        <taxon>Ancylostoma</taxon>
    </lineage>
</organism>
<feature type="domain" description="VWFA" evidence="1">
    <location>
        <begin position="1"/>
        <end position="77"/>
    </location>
</feature>
<dbReference type="PROSITE" id="PS50234">
    <property type="entry name" value="VWFA"/>
    <property type="match status" value="1"/>
</dbReference>
<dbReference type="Proteomes" id="UP000054047">
    <property type="component" value="Unassembled WGS sequence"/>
</dbReference>
<evidence type="ECO:0000313" key="2">
    <source>
        <dbReference type="EMBL" id="KIH64846.1"/>
    </source>
</evidence>
<dbReference type="OrthoDB" id="5862623at2759"/>
<protein>
    <recommendedName>
        <fullName evidence="1">VWFA domain-containing protein</fullName>
    </recommendedName>
</protein>
<dbReference type="InterPro" id="IPR002035">
    <property type="entry name" value="VWF_A"/>
</dbReference>
<evidence type="ECO:0000313" key="3">
    <source>
        <dbReference type="Proteomes" id="UP000054047"/>
    </source>
</evidence>
<dbReference type="SUPFAM" id="SSF53300">
    <property type="entry name" value="vWA-like"/>
    <property type="match status" value="1"/>
</dbReference>
<dbReference type="AlphaFoldDB" id="A0A0C2H622"/>
<dbReference type="Gene3D" id="3.40.50.410">
    <property type="entry name" value="von Willebrand factor, type A domain"/>
    <property type="match status" value="1"/>
</dbReference>
<dbReference type="InterPro" id="IPR036465">
    <property type="entry name" value="vWFA_dom_sf"/>
</dbReference>
<reference evidence="2 3" key="1">
    <citation type="submission" date="2013-12" db="EMBL/GenBank/DDBJ databases">
        <title>Draft genome of the parsitic nematode Ancylostoma duodenale.</title>
        <authorList>
            <person name="Mitreva M."/>
        </authorList>
    </citation>
    <scope>NUCLEOTIDE SEQUENCE [LARGE SCALE GENOMIC DNA]</scope>
    <source>
        <strain evidence="2 3">Zhejiang</strain>
    </source>
</reference>